<dbReference type="AlphaFoldDB" id="A0A0P8YWS9"/>
<evidence type="ECO:0000256" key="2">
    <source>
        <dbReference type="ARBA" id="ARBA00022803"/>
    </source>
</evidence>
<keyword evidence="2 3" id="KW-0802">TPR repeat</keyword>
<dbReference type="SUPFAM" id="SSF48452">
    <property type="entry name" value="TPR-like"/>
    <property type="match status" value="2"/>
</dbReference>
<evidence type="ECO:0000256" key="3">
    <source>
        <dbReference type="PROSITE-ProRule" id="PRU00339"/>
    </source>
</evidence>
<dbReference type="PROSITE" id="PS50005">
    <property type="entry name" value="TPR"/>
    <property type="match status" value="2"/>
</dbReference>
<organism evidence="4 5">
    <name type="scientific">Oxobacter pfennigii</name>
    <dbReference type="NCBI Taxonomy" id="36849"/>
    <lineage>
        <taxon>Bacteria</taxon>
        <taxon>Bacillati</taxon>
        <taxon>Bacillota</taxon>
        <taxon>Clostridia</taxon>
        <taxon>Eubacteriales</taxon>
        <taxon>Clostridiaceae</taxon>
        <taxon>Oxobacter</taxon>
    </lineage>
</organism>
<dbReference type="PATRIC" id="fig|36849.3.peg.2471"/>
<dbReference type="Pfam" id="PF14559">
    <property type="entry name" value="TPR_19"/>
    <property type="match status" value="1"/>
</dbReference>
<feature type="repeat" description="TPR" evidence="3">
    <location>
        <begin position="618"/>
        <end position="651"/>
    </location>
</feature>
<dbReference type="InterPro" id="IPR011990">
    <property type="entry name" value="TPR-like_helical_dom_sf"/>
</dbReference>
<dbReference type="SMART" id="SM00028">
    <property type="entry name" value="TPR"/>
    <property type="match status" value="5"/>
</dbReference>
<dbReference type="PANTHER" id="PTHR45586:SF1">
    <property type="entry name" value="LIPOPOLYSACCHARIDE ASSEMBLY PROTEIN B"/>
    <property type="match status" value="1"/>
</dbReference>
<dbReference type="STRING" id="36849.OXPF_23470"/>
<dbReference type="InterPro" id="IPR051012">
    <property type="entry name" value="CellSynth/LPSAsmb/PSIAsmb"/>
</dbReference>
<gene>
    <name evidence="4" type="ORF">OXPF_23470</name>
</gene>
<dbReference type="Pfam" id="PF13181">
    <property type="entry name" value="TPR_8"/>
    <property type="match status" value="1"/>
</dbReference>
<name>A0A0P8YWS9_9CLOT</name>
<evidence type="ECO:0000313" key="4">
    <source>
        <dbReference type="EMBL" id="KPU44179.1"/>
    </source>
</evidence>
<protein>
    <submittedName>
        <fullName evidence="4">Lipopolysaccharide regulatory protein</fullName>
    </submittedName>
</protein>
<dbReference type="PANTHER" id="PTHR45586">
    <property type="entry name" value="TPR REPEAT-CONTAINING PROTEIN PA4667"/>
    <property type="match status" value="1"/>
</dbReference>
<dbReference type="Proteomes" id="UP000050326">
    <property type="component" value="Unassembled WGS sequence"/>
</dbReference>
<dbReference type="OrthoDB" id="358807at2"/>
<dbReference type="Pfam" id="PF12895">
    <property type="entry name" value="ANAPC3"/>
    <property type="match status" value="1"/>
</dbReference>
<accession>A0A0P8YWS9</accession>
<proteinExistence type="predicted"/>
<dbReference type="InterPro" id="IPR019734">
    <property type="entry name" value="TPR_rpt"/>
</dbReference>
<dbReference type="RefSeq" id="WP_054875368.1">
    <property type="nucleotide sequence ID" value="NZ_LKET01000032.1"/>
</dbReference>
<dbReference type="Gene3D" id="1.25.40.10">
    <property type="entry name" value="Tetratricopeptide repeat domain"/>
    <property type="match status" value="4"/>
</dbReference>
<sequence length="1055" mass="122583">MKKNICISCQNKRGRRQCVKYRNNFICGDCCSSMQLNSSCPESCIHYGKLNSRDVKNKITDLLSIAEDIKNKNANEALKIMDKALKFDENNVDCYLEKGILLESQGKYEEAIKCLKRAGEITQSRDDIIYEIVRIYKKANKFYDAIEVLSGIKDTLKGSEKDYLLGECYFNEGDFEKASLHLQRVKSNPDVPKDKINNARIMLSKIYISQKMSEKAMENALSIDDEYKEEKVKLVGKIYLSSNRFYELLESINSTKELSMWEKYMLLQCHLAINKNHEAYGLKIVDDLLNSNFCIENGDEEIALLALKVKLSFINLKMNAAYETFEKHESSILKQSEENSDCFDASILMAYFLYTIDKRKAMDIYEKVMDMELGSFIIDELYNAFETLVITPYVKAKALVKSLEIVKSGKNLSFNRTAIVADVLYEMGEYSQAYDFYKICNDAEKPDSKILYKMSCCLLKQNKYHEALKTFTDILSLTKFIPGVYAGIIKCCLENDMEWDEYFNCLELEKLSFSEVYDLAQTYMEKEYYDKSGYLYNHILDKYKNMDVYSRKMVYHNLVCVYRHLKNIDKAMEIINEIPEKYKGELIKIDEACLYYDGEGHETAEVILSDFEEHSDNPEVYFNLALIKIRLGKFNEANSYFCKAIEKLTEDKNGKRINDYSEYCDMLIKFYANLSLCYLMQDQGEDALITIEKAMEIEKNQRVMDITFIAQQKLLGKEIKPVDELIHLFDGCLAIKDGFTKDIKKLLKGILYKAYPKENTTWSKNETTSNVEAFIRNERRIYNKNKASIERSEGTVQRYIDNLMLSFEKRIVNKTWEETAAAALGIKKSAAAIEYADTLMELGDKLLGDFEYINPREYLYTALIPYFKALKILAVGLINPYYIKNLNNMPVPNDIQSYKNLGIYCYKTSGETYYRIDFSFNIMSSEYLFELNCHPGLRNKFLNFKKHYMPWDKLMWVISGIKKKWNVVDDIKSAGLLLLFYSGFENYLGIEGSFKNGDEIIALAGNLIHLGNERDYCIKNMIKGAYEFDYSLYARNVRHLAQKCREGLLKLNRIE</sequence>
<dbReference type="EMBL" id="LKET01000032">
    <property type="protein sequence ID" value="KPU44179.1"/>
    <property type="molecule type" value="Genomic_DNA"/>
</dbReference>
<reference evidence="4 5" key="1">
    <citation type="submission" date="2015-09" db="EMBL/GenBank/DDBJ databases">
        <title>Genome sequence of Oxobacter pfennigii DSM 3222.</title>
        <authorList>
            <person name="Poehlein A."/>
            <person name="Bengelsdorf F.R."/>
            <person name="Schiel-Bengelsdorf B."/>
            <person name="Duerre P."/>
            <person name="Daniel R."/>
        </authorList>
    </citation>
    <scope>NUCLEOTIDE SEQUENCE [LARGE SCALE GENOMIC DNA]</scope>
    <source>
        <strain evidence="4 5">DSM 3222</strain>
    </source>
</reference>
<keyword evidence="5" id="KW-1185">Reference proteome</keyword>
<keyword evidence="1" id="KW-0677">Repeat</keyword>
<evidence type="ECO:0000256" key="1">
    <source>
        <dbReference type="ARBA" id="ARBA00022737"/>
    </source>
</evidence>
<comment type="caution">
    <text evidence="4">The sequence shown here is derived from an EMBL/GenBank/DDBJ whole genome shotgun (WGS) entry which is preliminary data.</text>
</comment>
<feature type="repeat" description="TPR" evidence="3">
    <location>
        <begin position="92"/>
        <end position="125"/>
    </location>
</feature>
<evidence type="ECO:0000313" key="5">
    <source>
        <dbReference type="Proteomes" id="UP000050326"/>
    </source>
</evidence>